<dbReference type="EMBL" id="FN653021">
    <property type="protein sequence ID" value="CBY23675.1"/>
    <property type="molecule type" value="Genomic_DNA"/>
</dbReference>
<dbReference type="OrthoDB" id="10250130at2759"/>
<gene>
    <name evidence="1" type="ORF">GSOID_T00016133001</name>
</gene>
<dbReference type="InParanoid" id="E4X1J4"/>
<dbReference type="AlphaFoldDB" id="E4X1J4"/>
<sequence>MDDYALEFDCEYLNVTERQHSIQVKEAPIIKIEQELVLDSSVLPAPTICVESSSNSDIYNCDAQPQLCKKTKLDFENSFNFRIDSIWLGQFSGEKRIQLVNDGCAIMPTDLVEADGRSFEWDTFRFRDSTNVFFNIKLTMCDPNDAVYCNGSTDCAVSQGNKFLFEELMNMTTTTTSTTLIPENTYIMVILSSLSDSFIINGDGSTRTAAQISGPGNVNGYTHDAQSAVVADKLYIFGGQTSDRRKIARLESCTIVELTVKLNNDYAWGHALATADNSQALICFGNNSPWNYCDIFDGSTVVTTFSTTYSHSFGGLAHYNAIFGALNCQPTTVGSWYSDGFGKVETLAQNGWTSLADHQTNVRGHNLVALENGDLLLIGGYDDDYPTLVWRLSNDTWTEEETLQKAMAFGSSIKVNNQIYLFPGLDGNSDNGEFPIQRLDLANDSTIEQVELIGNNDEYFMFPILYITDANTCTNN</sequence>
<name>E4X1J4_OIKDI</name>
<proteinExistence type="predicted"/>
<reference evidence="1" key="1">
    <citation type="journal article" date="2010" name="Science">
        <title>Plasticity of animal genome architecture unmasked by rapid evolution of a pelagic tunicate.</title>
        <authorList>
            <person name="Denoeud F."/>
            <person name="Henriet S."/>
            <person name="Mungpakdee S."/>
            <person name="Aury J.M."/>
            <person name="Da Silva C."/>
            <person name="Brinkmann H."/>
            <person name="Mikhaleva J."/>
            <person name="Olsen L.C."/>
            <person name="Jubin C."/>
            <person name="Canestro C."/>
            <person name="Bouquet J.M."/>
            <person name="Danks G."/>
            <person name="Poulain J."/>
            <person name="Campsteijn C."/>
            <person name="Adamski M."/>
            <person name="Cross I."/>
            <person name="Yadetie F."/>
            <person name="Muffato M."/>
            <person name="Louis A."/>
            <person name="Butcher S."/>
            <person name="Tsagkogeorga G."/>
            <person name="Konrad A."/>
            <person name="Singh S."/>
            <person name="Jensen M.F."/>
            <person name="Cong E.H."/>
            <person name="Eikeseth-Otteraa H."/>
            <person name="Noel B."/>
            <person name="Anthouard V."/>
            <person name="Porcel B.M."/>
            <person name="Kachouri-Lafond R."/>
            <person name="Nishino A."/>
            <person name="Ugolini M."/>
            <person name="Chourrout P."/>
            <person name="Nishida H."/>
            <person name="Aasland R."/>
            <person name="Huzurbazar S."/>
            <person name="Westhof E."/>
            <person name="Delsuc F."/>
            <person name="Lehrach H."/>
            <person name="Reinhardt R."/>
            <person name="Weissenbach J."/>
            <person name="Roy S.W."/>
            <person name="Artiguenave F."/>
            <person name="Postlethwait J.H."/>
            <person name="Manak J.R."/>
            <person name="Thompson E.M."/>
            <person name="Jaillon O."/>
            <person name="Du Pasquier L."/>
            <person name="Boudinot P."/>
            <person name="Liberles D.A."/>
            <person name="Volff J.N."/>
            <person name="Philippe H."/>
            <person name="Lenhard B."/>
            <person name="Roest Crollius H."/>
            <person name="Wincker P."/>
            <person name="Chourrout D."/>
        </authorList>
    </citation>
    <scope>NUCLEOTIDE SEQUENCE [LARGE SCALE GENOMIC DNA]</scope>
</reference>
<keyword evidence="2" id="KW-1185">Reference proteome</keyword>
<dbReference type="Proteomes" id="UP000001307">
    <property type="component" value="Unassembled WGS sequence"/>
</dbReference>
<evidence type="ECO:0000313" key="1">
    <source>
        <dbReference type="EMBL" id="CBY23675.1"/>
    </source>
</evidence>
<protein>
    <submittedName>
        <fullName evidence="1">Uncharacterized protein</fullName>
    </submittedName>
</protein>
<dbReference type="SUPFAM" id="SSF117281">
    <property type="entry name" value="Kelch motif"/>
    <property type="match status" value="1"/>
</dbReference>
<accession>E4X1J4</accession>
<organism evidence="1">
    <name type="scientific">Oikopleura dioica</name>
    <name type="common">Tunicate</name>
    <dbReference type="NCBI Taxonomy" id="34765"/>
    <lineage>
        <taxon>Eukaryota</taxon>
        <taxon>Metazoa</taxon>
        <taxon>Chordata</taxon>
        <taxon>Tunicata</taxon>
        <taxon>Appendicularia</taxon>
        <taxon>Copelata</taxon>
        <taxon>Oikopleuridae</taxon>
        <taxon>Oikopleura</taxon>
    </lineage>
</organism>
<dbReference type="InterPro" id="IPR015915">
    <property type="entry name" value="Kelch-typ_b-propeller"/>
</dbReference>
<dbReference type="Gene3D" id="2.120.10.80">
    <property type="entry name" value="Kelch-type beta propeller"/>
    <property type="match status" value="1"/>
</dbReference>
<evidence type="ECO:0000313" key="2">
    <source>
        <dbReference type="Proteomes" id="UP000001307"/>
    </source>
</evidence>